<feature type="region of interest" description="Disordered" evidence="2">
    <location>
        <begin position="354"/>
        <end position="374"/>
    </location>
</feature>
<feature type="compositionally biased region" description="Basic and acidic residues" evidence="2">
    <location>
        <begin position="291"/>
        <end position="307"/>
    </location>
</feature>
<feature type="compositionally biased region" description="Basic and acidic residues" evidence="2">
    <location>
        <begin position="136"/>
        <end position="155"/>
    </location>
</feature>
<keyword evidence="4" id="KW-1185">Reference proteome</keyword>
<evidence type="ECO:0000256" key="1">
    <source>
        <dbReference type="ARBA" id="ARBA00022737"/>
    </source>
</evidence>
<dbReference type="InterPro" id="IPR032675">
    <property type="entry name" value="LRR_dom_sf"/>
</dbReference>
<dbReference type="InterPro" id="IPR052201">
    <property type="entry name" value="LRR-containing_regulator"/>
</dbReference>
<dbReference type="SUPFAM" id="SSF52047">
    <property type="entry name" value="RNI-like"/>
    <property type="match status" value="1"/>
</dbReference>
<feature type="compositionally biased region" description="Basic residues" evidence="2">
    <location>
        <begin position="259"/>
        <end position="275"/>
    </location>
</feature>
<dbReference type="PANTHER" id="PTHR24111:SF5">
    <property type="entry name" value="LEUCINE-RICH REPEAT-CONTAINING PROTEIN 74B-LIKE"/>
    <property type="match status" value="1"/>
</dbReference>
<feature type="region of interest" description="Disordered" evidence="2">
    <location>
        <begin position="647"/>
        <end position="680"/>
    </location>
</feature>
<dbReference type="Proteomes" id="UP000288216">
    <property type="component" value="Unassembled WGS sequence"/>
</dbReference>
<protein>
    <submittedName>
        <fullName evidence="3">Uncharacterized protein</fullName>
    </submittedName>
</protein>
<gene>
    <name evidence="3" type="ORF">scyTo_0003715</name>
</gene>
<sequence>MRPVRLRALTSNTDGGGGLFLLEDLDVSDLYQVSRLPQDCQKIPRAANHSNVHITMLYLGRGLKVPGQNTEPRDELKVFQQICGAENICVYVGHLTRRGLIPRSARVMSEYSSLRSDGVCETDAKITMSNGIPSNSDHEMLKSKETPSCPRKDKSNANLHTKLKAGWSLSETMRVNNSSSSLDSDSADWTGRGKRAMRKTLRKTVCPRVKRVDNTECKCQISTGNVVNTARGLLETQHWKNKANIDQESGDSNDPGRGRSMRKKLRKKKVRRRGARKEAEVKDEELVNCVNKDHQKTAQEKEERQENTNDLEDGYVDSVTRNEAVEDGFLRNEAETFDNHPNSVEEEMPIAEETEKGPGGDIQAQNPTIGNEETPIKDRTDVMQQTSINEESADLRGEDVLGRERKVECTEEKIQGGNSENAERPSKKINQKLETHLSKDNQLCKDVELAAWVREKLALVLQRAECIRSEAELSDTSEASKSEEWKESEEDAKNPTEGRMRIDDEVDEIGQRSPNELMKNKDSVYTDAPLLDGWQDDGVTASSGSAQPTQMKFCNPMTPHPGQTRGNLSGTSSRDTWDVAALSSANCLKEGGEPCHFSCNGSPLMGNKEVREATFPKQKLKGLGKFDEHHPLQMPPPMFANPSDVIGREESEDKLTSPGKRPNFQPLDHLTPANGPGRKRLPTQCNMEFGDGYINSKPGTCTDEDQSASTEQLLAKPAPEDKEEDETTLIVSPWGQQAEGRLRKQVMDTVTVLKACRSVGQLILRNTGLTDDLLETLVSTLINSESEVETINLNLNNLGPHSAELLVELLKAKPSVKCLLLYGNKLGDKGIGILMNGFTDLFMAEKAQETRASISVGEQPLPCQKWLQLAELDIGSNQLTNEGLKSVAKFLRLNPPLDYLGLSRNDAVHLTGWCELFDILKDNRDVSHLLLDGNVLGNEGAKYLAEVLRVNGSLCKVELDWNEIGDEGGLALSEALSFNPRRSLTHLSLDGNELSLGIKKELKALLSENKQGRLHTIGHGFSTFFKK</sequence>
<comment type="caution">
    <text evidence="3">The sequence shown here is derived from an EMBL/GenBank/DDBJ whole genome shotgun (WGS) entry which is preliminary data.</text>
</comment>
<dbReference type="OrthoDB" id="120976at2759"/>
<feature type="region of interest" description="Disordered" evidence="2">
    <location>
        <begin position="407"/>
        <end position="427"/>
    </location>
</feature>
<dbReference type="InterPro" id="IPR001611">
    <property type="entry name" value="Leu-rich_rpt"/>
</dbReference>
<dbReference type="Gene3D" id="3.80.10.10">
    <property type="entry name" value="Ribonuclease Inhibitor"/>
    <property type="match status" value="2"/>
</dbReference>
<feature type="region of interest" description="Disordered" evidence="2">
    <location>
        <begin position="471"/>
        <end position="520"/>
    </location>
</feature>
<evidence type="ECO:0000313" key="3">
    <source>
        <dbReference type="EMBL" id="GCB74624.1"/>
    </source>
</evidence>
<accession>A0A401PNA0</accession>
<dbReference type="EMBL" id="BFAA01001041">
    <property type="protein sequence ID" value="GCB74624.1"/>
    <property type="molecule type" value="Genomic_DNA"/>
</dbReference>
<dbReference type="PANTHER" id="PTHR24111">
    <property type="entry name" value="LEUCINE-RICH REPEAT-CONTAINING PROTEIN 34"/>
    <property type="match status" value="1"/>
</dbReference>
<reference evidence="3 4" key="1">
    <citation type="journal article" date="2018" name="Nat. Ecol. Evol.">
        <title>Shark genomes provide insights into elasmobranch evolution and the origin of vertebrates.</title>
        <authorList>
            <person name="Hara Y"/>
            <person name="Yamaguchi K"/>
            <person name="Onimaru K"/>
            <person name="Kadota M"/>
            <person name="Koyanagi M"/>
            <person name="Keeley SD"/>
            <person name="Tatsumi K"/>
            <person name="Tanaka K"/>
            <person name="Motone F"/>
            <person name="Kageyama Y"/>
            <person name="Nozu R"/>
            <person name="Adachi N"/>
            <person name="Nishimura O"/>
            <person name="Nakagawa R"/>
            <person name="Tanegashima C"/>
            <person name="Kiyatake I"/>
            <person name="Matsumoto R"/>
            <person name="Murakumo K"/>
            <person name="Nishida K"/>
            <person name="Terakita A"/>
            <person name="Kuratani S"/>
            <person name="Sato K"/>
            <person name="Hyodo S Kuraku.S."/>
        </authorList>
    </citation>
    <scope>NUCLEOTIDE SEQUENCE [LARGE SCALE GENOMIC DNA]</scope>
</reference>
<organism evidence="3 4">
    <name type="scientific">Scyliorhinus torazame</name>
    <name type="common">Cloudy catshark</name>
    <name type="synonym">Catulus torazame</name>
    <dbReference type="NCBI Taxonomy" id="75743"/>
    <lineage>
        <taxon>Eukaryota</taxon>
        <taxon>Metazoa</taxon>
        <taxon>Chordata</taxon>
        <taxon>Craniata</taxon>
        <taxon>Vertebrata</taxon>
        <taxon>Chondrichthyes</taxon>
        <taxon>Elasmobranchii</taxon>
        <taxon>Galeomorphii</taxon>
        <taxon>Galeoidea</taxon>
        <taxon>Carcharhiniformes</taxon>
        <taxon>Scyliorhinidae</taxon>
        <taxon>Scyliorhinus</taxon>
    </lineage>
</organism>
<feature type="region of interest" description="Disordered" evidence="2">
    <location>
        <begin position="128"/>
        <end position="156"/>
    </location>
</feature>
<dbReference type="OMA" id="HERVAMK"/>
<keyword evidence="1" id="KW-0677">Repeat</keyword>
<dbReference type="AlphaFoldDB" id="A0A401PNA0"/>
<feature type="region of interest" description="Disordered" evidence="2">
    <location>
        <begin position="238"/>
        <end position="319"/>
    </location>
</feature>
<feature type="compositionally biased region" description="Basic and acidic residues" evidence="2">
    <location>
        <begin position="478"/>
        <end position="503"/>
    </location>
</feature>
<name>A0A401PNA0_SCYTO</name>
<evidence type="ECO:0000256" key="2">
    <source>
        <dbReference type="SAM" id="MobiDB-lite"/>
    </source>
</evidence>
<dbReference type="SMART" id="SM00368">
    <property type="entry name" value="LRR_RI"/>
    <property type="match status" value="5"/>
</dbReference>
<dbReference type="STRING" id="75743.A0A401PNA0"/>
<evidence type="ECO:0000313" key="4">
    <source>
        <dbReference type="Proteomes" id="UP000288216"/>
    </source>
</evidence>
<feature type="region of interest" description="Disordered" evidence="2">
    <location>
        <begin position="699"/>
        <end position="727"/>
    </location>
</feature>
<dbReference type="Pfam" id="PF13516">
    <property type="entry name" value="LRR_6"/>
    <property type="match status" value="2"/>
</dbReference>
<proteinExistence type="predicted"/>